<protein>
    <submittedName>
        <fullName evidence="1">Porin</fullName>
    </submittedName>
</protein>
<reference evidence="1" key="2">
    <citation type="submission" date="2020-10" db="EMBL/GenBank/DDBJ databases">
        <title>Mucilaginibacter sp. nov., isolated from soil.</title>
        <authorList>
            <person name="Jeon C.O."/>
        </authorList>
    </citation>
    <scope>NUCLEOTIDE SEQUENCE</scope>
    <source>
        <strain evidence="1">R11</strain>
    </source>
</reference>
<gene>
    <name evidence="1" type="ORF">GSY63_17305</name>
</gene>
<dbReference type="Proteomes" id="UP000638732">
    <property type="component" value="Unassembled WGS sequence"/>
</dbReference>
<keyword evidence="2" id="KW-1185">Reference proteome</keyword>
<dbReference type="Gene3D" id="2.40.160.10">
    <property type="entry name" value="Porin"/>
    <property type="match status" value="1"/>
</dbReference>
<dbReference type="EMBL" id="WWEO01000044">
    <property type="protein sequence ID" value="NCD71127.1"/>
    <property type="molecule type" value="Genomic_DNA"/>
</dbReference>
<proteinExistence type="predicted"/>
<dbReference type="AlphaFoldDB" id="A0A965ZJC3"/>
<comment type="caution">
    <text evidence="1">The sequence shown here is derived from an EMBL/GenBank/DDBJ whole genome shotgun (WGS) entry which is preliminary data.</text>
</comment>
<name>A0A965ZJC3_9SPHI</name>
<dbReference type="Pfam" id="PF07396">
    <property type="entry name" value="Porin_O_P"/>
    <property type="match status" value="1"/>
</dbReference>
<accession>A0A965ZJC3</accession>
<dbReference type="InterPro" id="IPR010870">
    <property type="entry name" value="Porin_O/P"/>
</dbReference>
<reference evidence="1" key="1">
    <citation type="submission" date="2020-01" db="EMBL/GenBank/DDBJ databases">
        <authorList>
            <person name="Seo Y.L."/>
        </authorList>
    </citation>
    <scope>NUCLEOTIDE SEQUENCE</scope>
    <source>
        <strain evidence="1">R11</strain>
    </source>
</reference>
<dbReference type="InterPro" id="IPR023614">
    <property type="entry name" value="Porin_dom_sf"/>
</dbReference>
<evidence type="ECO:0000313" key="2">
    <source>
        <dbReference type="Proteomes" id="UP000638732"/>
    </source>
</evidence>
<evidence type="ECO:0000313" key="1">
    <source>
        <dbReference type="EMBL" id="NCD71127.1"/>
    </source>
</evidence>
<sequence>MLLSFASFSSLAQKQKSLKADTIKTDTLVDASNMSVRYGSKGIELQTKDNKFLFQLQSRFQFRFATPGDADPVTYDDYLQGGHTGFKINRARLKVGGHAFEPWLKYYWEYELSQSNLLDFRIMIERYKWLNFKAGQWKAEFTRERFISSGEQQMMDRSLINRSFTLDRQQGVELYGELGKGIADFSYWAAAMTGTGRGNTKNDDNHLMYFGRLQWNFMGEPLEFEGGDLEHHEKPVAIVAASAVTNQSPYTRFSQAGGGSLEGFNADTAGRYRVNQWNLESALMYKGFSGQSEWHHKYIFDTLHGNALTEMEGYYAQAGYFFHGLIESFPRQLEIAARETVYRPNVDLRNNLQRETSLACNWFFKGHKNKLTAEVNYLSLQDPTVPMVGGYRFRIQWDISL</sequence>
<organism evidence="1 2">
    <name type="scientific">Mucilaginibacter agri</name>
    <dbReference type="NCBI Taxonomy" id="2695265"/>
    <lineage>
        <taxon>Bacteria</taxon>
        <taxon>Pseudomonadati</taxon>
        <taxon>Bacteroidota</taxon>
        <taxon>Sphingobacteriia</taxon>
        <taxon>Sphingobacteriales</taxon>
        <taxon>Sphingobacteriaceae</taxon>
        <taxon>Mucilaginibacter</taxon>
    </lineage>
</organism>